<dbReference type="EMBL" id="JAGKSQ010000010">
    <property type="protein sequence ID" value="MBP3953109.1"/>
    <property type="molecule type" value="Genomic_DNA"/>
</dbReference>
<protein>
    <recommendedName>
        <fullName evidence="4">DUF3953 domain-containing protein</fullName>
    </recommendedName>
</protein>
<evidence type="ECO:0000256" key="1">
    <source>
        <dbReference type="SAM" id="Phobius"/>
    </source>
</evidence>
<keyword evidence="1" id="KW-0812">Transmembrane</keyword>
<organism evidence="2 3">
    <name type="scientific">Halalkalibacter suaedae</name>
    <dbReference type="NCBI Taxonomy" id="2822140"/>
    <lineage>
        <taxon>Bacteria</taxon>
        <taxon>Bacillati</taxon>
        <taxon>Bacillota</taxon>
        <taxon>Bacilli</taxon>
        <taxon>Bacillales</taxon>
        <taxon>Bacillaceae</taxon>
        <taxon>Halalkalibacter</taxon>
    </lineage>
</organism>
<evidence type="ECO:0008006" key="4">
    <source>
        <dbReference type="Google" id="ProtNLM"/>
    </source>
</evidence>
<feature type="transmembrane region" description="Helical" evidence="1">
    <location>
        <begin position="15"/>
        <end position="33"/>
    </location>
</feature>
<feature type="transmembrane region" description="Helical" evidence="1">
    <location>
        <begin position="45"/>
        <end position="65"/>
    </location>
</feature>
<dbReference type="AlphaFoldDB" id="A0A940X1H2"/>
<sequence length="66" mass="7495">MSTIFYHHFIDSIEFSMNILSSLLAIMFLLFGLEKVKEKDGDKKLGYAYLTVALVLFTGMILVIFG</sequence>
<accession>A0A940X1H2</accession>
<keyword evidence="1" id="KW-1133">Transmembrane helix</keyword>
<gene>
    <name evidence="2" type="ORF">J7W16_18460</name>
</gene>
<keyword evidence="3" id="KW-1185">Reference proteome</keyword>
<evidence type="ECO:0000313" key="3">
    <source>
        <dbReference type="Proteomes" id="UP000678228"/>
    </source>
</evidence>
<evidence type="ECO:0000313" key="2">
    <source>
        <dbReference type="EMBL" id="MBP3953109.1"/>
    </source>
</evidence>
<name>A0A940X1H2_9BACI</name>
<dbReference type="Proteomes" id="UP000678228">
    <property type="component" value="Unassembled WGS sequence"/>
</dbReference>
<reference evidence="2" key="1">
    <citation type="submission" date="2021-03" db="EMBL/GenBank/DDBJ databases">
        <title>Bacillus suaedae sp. nov., isolated from Suaeda aralocaspica.</title>
        <authorList>
            <person name="Lei R.F.R."/>
        </authorList>
    </citation>
    <scope>NUCLEOTIDE SEQUENCE</scope>
    <source>
        <strain evidence="2">YZJH907-2</strain>
    </source>
</reference>
<proteinExistence type="predicted"/>
<keyword evidence="1" id="KW-0472">Membrane</keyword>
<dbReference type="RefSeq" id="WP_210598966.1">
    <property type="nucleotide sequence ID" value="NZ_JAGKSQ010000010.1"/>
</dbReference>
<comment type="caution">
    <text evidence="2">The sequence shown here is derived from an EMBL/GenBank/DDBJ whole genome shotgun (WGS) entry which is preliminary data.</text>
</comment>